<name>A0A4Q7ZTW5_9ACTN</name>
<dbReference type="AlphaFoldDB" id="A0A4Q7ZTW5"/>
<keyword evidence="5" id="KW-1185">Reference proteome</keyword>
<feature type="transmembrane region" description="Helical" evidence="2">
    <location>
        <begin position="6"/>
        <end position="28"/>
    </location>
</feature>
<accession>A0A4Q7ZTW5</accession>
<dbReference type="NCBIfam" id="NF042915">
    <property type="entry name" value="MAB_1171c_fam"/>
    <property type="match status" value="1"/>
</dbReference>
<dbReference type="InterPro" id="IPR046675">
    <property type="entry name" value="DUF6545"/>
</dbReference>
<keyword evidence="2" id="KW-1133">Transmembrane helix</keyword>
<feature type="transmembrane region" description="Helical" evidence="2">
    <location>
        <begin position="205"/>
        <end position="229"/>
    </location>
</feature>
<keyword evidence="2" id="KW-0812">Transmembrane</keyword>
<feature type="transmembrane region" description="Helical" evidence="2">
    <location>
        <begin position="40"/>
        <end position="56"/>
    </location>
</feature>
<dbReference type="InterPro" id="IPR050039">
    <property type="entry name" value="MAB_1171c-like"/>
</dbReference>
<dbReference type="EMBL" id="SHKY01000001">
    <property type="protein sequence ID" value="RZU54053.1"/>
    <property type="molecule type" value="Genomic_DNA"/>
</dbReference>
<feature type="region of interest" description="Disordered" evidence="1">
    <location>
        <begin position="374"/>
        <end position="405"/>
    </location>
</feature>
<feature type="domain" description="DUF6545" evidence="3">
    <location>
        <begin position="235"/>
        <end position="373"/>
    </location>
</feature>
<reference evidence="4 5" key="1">
    <citation type="submission" date="2019-02" db="EMBL/GenBank/DDBJ databases">
        <title>Sequencing the genomes of 1000 actinobacteria strains.</title>
        <authorList>
            <person name="Klenk H.-P."/>
        </authorList>
    </citation>
    <scope>NUCLEOTIDE SEQUENCE [LARGE SCALE GENOMIC DNA]</scope>
    <source>
        <strain evidence="4 5">DSM 45162</strain>
    </source>
</reference>
<dbReference type="Pfam" id="PF20182">
    <property type="entry name" value="DUF6545"/>
    <property type="match status" value="1"/>
</dbReference>
<evidence type="ECO:0000259" key="3">
    <source>
        <dbReference type="Pfam" id="PF20182"/>
    </source>
</evidence>
<comment type="caution">
    <text evidence="4">The sequence shown here is derived from an EMBL/GenBank/DDBJ whole genome shotgun (WGS) entry which is preliminary data.</text>
</comment>
<dbReference type="Proteomes" id="UP000292564">
    <property type="component" value="Unassembled WGS sequence"/>
</dbReference>
<evidence type="ECO:0000256" key="1">
    <source>
        <dbReference type="SAM" id="MobiDB-lite"/>
    </source>
</evidence>
<organism evidence="4 5">
    <name type="scientific">Krasilnikovia cinnamomea</name>
    <dbReference type="NCBI Taxonomy" id="349313"/>
    <lineage>
        <taxon>Bacteria</taxon>
        <taxon>Bacillati</taxon>
        <taxon>Actinomycetota</taxon>
        <taxon>Actinomycetes</taxon>
        <taxon>Micromonosporales</taxon>
        <taxon>Micromonosporaceae</taxon>
        <taxon>Krasilnikovia</taxon>
    </lineage>
</organism>
<proteinExistence type="predicted"/>
<feature type="transmembrane region" description="Helical" evidence="2">
    <location>
        <begin position="68"/>
        <end position="95"/>
    </location>
</feature>
<evidence type="ECO:0000313" key="5">
    <source>
        <dbReference type="Proteomes" id="UP000292564"/>
    </source>
</evidence>
<protein>
    <recommendedName>
        <fullName evidence="3">DUF6545 domain-containing protein</fullName>
    </recommendedName>
</protein>
<gene>
    <name evidence="4" type="ORF">EV385_5990</name>
</gene>
<sequence length="405" mass="44411">MDLAAIYQFGLKVELAGALALWVALALRVRSARHSRQQRMLLYAVAGLAGSITVYLDPVSAALNRTFIFANSCGLFMNVWGVLASALILDFILAAISQRRPWLVYGLGAAVSATLILLNFTIAPHAGCVSAQVVPWYSPFWWLLIAAHLVATIPSAALCARYAVRAGADRTLRTGLMLLAAGFVSSTVFWLIVLVFLLARPMALGAFFPLNIGITAWLMTAGVCLPLLIDLRRQARHRAALWRLWPLWRDLVEAAPQVVLQQPSGRLRQLLARPRTTNLRLYRQVVEIRDAILILRDYVRAEEMDHVVRTVAVGPASQRQPSPAVVASWLEVARRNKANGVTPKRSLDDATPEPGDDLDSEVDFLLALGQARRSPSVRAVTTPAVTVDQAEQAPQHDPARSEQTA</sequence>
<feature type="transmembrane region" description="Helical" evidence="2">
    <location>
        <begin position="176"/>
        <end position="199"/>
    </location>
</feature>
<evidence type="ECO:0000256" key="2">
    <source>
        <dbReference type="SAM" id="Phobius"/>
    </source>
</evidence>
<keyword evidence="2" id="KW-0472">Membrane</keyword>
<feature type="transmembrane region" description="Helical" evidence="2">
    <location>
        <begin position="102"/>
        <end position="120"/>
    </location>
</feature>
<evidence type="ECO:0000313" key="4">
    <source>
        <dbReference type="EMBL" id="RZU54053.1"/>
    </source>
</evidence>
<feature type="transmembrane region" description="Helical" evidence="2">
    <location>
        <begin position="140"/>
        <end position="164"/>
    </location>
</feature>
<dbReference type="RefSeq" id="WP_207230001.1">
    <property type="nucleotide sequence ID" value="NZ_SHKY01000001.1"/>
</dbReference>